<dbReference type="AlphaFoldDB" id="A0A1X1FDB8"/>
<dbReference type="EMBL" id="MSBD01000042">
    <property type="protein sequence ID" value="ORN27404.1"/>
    <property type="molecule type" value="Genomic_DNA"/>
</dbReference>
<proteinExistence type="inferred from homology"/>
<dbReference type="RefSeq" id="WP_057908932.1">
    <property type="nucleotide sequence ID" value="NZ_CP018796.1"/>
</dbReference>
<dbReference type="GO" id="GO:0004725">
    <property type="term" value="F:protein tyrosine phosphatase activity"/>
    <property type="evidence" value="ECO:0007669"/>
    <property type="project" value="UniProtKB-EC"/>
</dbReference>
<dbReference type="CDD" id="cd16343">
    <property type="entry name" value="LMWPTP"/>
    <property type="match status" value="1"/>
</dbReference>
<reference evidence="9 10" key="1">
    <citation type="journal article" date="2017" name="Front. Microbiol.">
        <title>The Histidine Decarboxylase Gene Cluster of Lactobacillus parabuchneri Was Gained by Horizontal Gene Transfer and Is Mobile within the Species.</title>
        <authorList>
            <person name="Wuthrich D."/>
            <person name="Berthoud H."/>
            <person name="Wechsler D."/>
            <person name="Eugster E."/>
            <person name="Irmler S."/>
            <person name="Bruggmann R."/>
        </authorList>
    </citation>
    <scope>NUCLEOTIDE SEQUENCE [LARGE SCALE GENOMIC DNA]</scope>
    <source>
        <strain evidence="9 10">FAM23169</strain>
    </source>
</reference>
<gene>
    <name evidence="9" type="ORF">FAM23169_01792</name>
    <name evidence="8" type="ORF">GKC44_05830</name>
</gene>
<evidence type="ECO:0000256" key="2">
    <source>
        <dbReference type="ARBA" id="ARBA00013064"/>
    </source>
</evidence>
<comment type="catalytic activity">
    <reaction evidence="5">
        <text>O-phospho-L-tyrosyl-[protein] + H2O = L-tyrosyl-[protein] + phosphate</text>
        <dbReference type="Rhea" id="RHEA:10684"/>
        <dbReference type="Rhea" id="RHEA-COMP:10136"/>
        <dbReference type="Rhea" id="RHEA-COMP:20101"/>
        <dbReference type="ChEBI" id="CHEBI:15377"/>
        <dbReference type="ChEBI" id="CHEBI:43474"/>
        <dbReference type="ChEBI" id="CHEBI:46858"/>
        <dbReference type="ChEBI" id="CHEBI:61978"/>
        <dbReference type="EC" id="3.1.3.48"/>
    </reaction>
</comment>
<dbReference type="InterPro" id="IPR050438">
    <property type="entry name" value="LMW_PTPase"/>
</dbReference>
<evidence type="ECO:0000313" key="10">
    <source>
        <dbReference type="Proteomes" id="UP000193009"/>
    </source>
</evidence>
<dbReference type="STRING" id="152331.FAM21731_01857"/>
<evidence type="ECO:0000313" key="9">
    <source>
        <dbReference type="EMBL" id="ORN27404.1"/>
    </source>
</evidence>
<dbReference type="GeneID" id="69803582"/>
<comment type="caution">
    <text evidence="9">The sequence shown here is derived from an EMBL/GenBank/DDBJ whole genome shotgun (WGS) entry which is preliminary data.</text>
</comment>
<dbReference type="OrthoDB" id="9784339at2"/>
<name>A0A1X1FDB8_9LACO</name>
<dbReference type="Pfam" id="PF01451">
    <property type="entry name" value="LMWPc"/>
    <property type="match status" value="1"/>
</dbReference>
<dbReference type="PANTHER" id="PTHR11717">
    <property type="entry name" value="LOW MOLECULAR WEIGHT PROTEIN TYROSINE PHOSPHATASE"/>
    <property type="match status" value="1"/>
</dbReference>
<dbReference type="SUPFAM" id="SSF52788">
    <property type="entry name" value="Phosphotyrosine protein phosphatases I"/>
    <property type="match status" value="1"/>
</dbReference>
<keyword evidence="10" id="KW-1185">Reference proteome</keyword>
<reference evidence="8 11" key="2">
    <citation type="submission" date="2019-11" db="EMBL/GenBank/DDBJ databases">
        <title>Draft Genome Sequence of Plant Growth-Promoting Rhizosphere-Associated Bacteria.</title>
        <authorList>
            <person name="Vasilyev I.Y."/>
            <person name="Radchenko V."/>
            <person name="Ilnitskaya E.V."/>
        </authorList>
    </citation>
    <scope>NUCLEOTIDE SEQUENCE [LARGE SCALE GENOMIC DNA]</scope>
    <source>
        <strain evidence="8 11">VRA_07sq_f</strain>
    </source>
</reference>
<feature type="active site" description="Proton donor" evidence="6">
    <location>
        <position position="125"/>
    </location>
</feature>
<evidence type="ECO:0000256" key="1">
    <source>
        <dbReference type="ARBA" id="ARBA00011063"/>
    </source>
</evidence>
<evidence type="ECO:0000256" key="4">
    <source>
        <dbReference type="ARBA" id="ARBA00022912"/>
    </source>
</evidence>
<dbReference type="Proteomes" id="UP000193009">
    <property type="component" value="Unassembled WGS sequence"/>
</dbReference>
<dbReference type="InterPro" id="IPR017867">
    <property type="entry name" value="Tyr_phospatase_low_mol_wt"/>
</dbReference>
<dbReference type="InterPro" id="IPR023485">
    <property type="entry name" value="Ptyr_pPase"/>
</dbReference>
<feature type="active site" description="Nucleophile" evidence="6">
    <location>
        <position position="8"/>
    </location>
</feature>
<evidence type="ECO:0000256" key="5">
    <source>
        <dbReference type="ARBA" id="ARBA00051722"/>
    </source>
</evidence>
<sequence length="155" mass="17631">MTNVLFVCLGNICRSPMAEVMFKKMVQDDNLQNKIHVSSAAISVEEQGNPPHPGAIAELAKHGLSVGNKTSQPITKAEFDQSDYIIGMDNQNIYYLNQMAPFADRRKIFLCYNIIPGKEGTDIPDPWFDHKFDRTYRQLSETLPKWLDKIKAQLD</sequence>
<dbReference type="EMBL" id="WKKY01000152">
    <property type="protein sequence ID" value="MSE20776.1"/>
    <property type="molecule type" value="Genomic_DNA"/>
</dbReference>
<dbReference type="EC" id="3.1.3.48" evidence="2"/>
<dbReference type="SMART" id="SM00226">
    <property type="entry name" value="LMWPc"/>
    <property type="match status" value="1"/>
</dbReference>
<keyword evidence="4" id="KW-0904">Protein phosphatase</keyword>
<evidence type="ECO:0000313" key="11">
    <source>
        <dbReference type="Proteomes" id="UP000491237"/>
    </source>
</evidence>
<keyword evidence="3 9" id="KW-0378">Hydrolase</keyword>
<dbReference type="PRINTS" id="PR00719">
    <property type="entry name" value="LMWPTPASE"/>
</dbReference>
<protein>
    <recommendedName>
        <fullName evidence="2">protein-tyrosine-phosphatase</fullName>
        <ecNumber evidence="2">3.1.3.48</ecNumber>
    </recommendedName>
</protein>
<accession>A0A1X1FDB8</accession>
<dbReference type="Gene3D" id="3.40.50.2300">
    <property type="match status" value="1"/>
</dbReference>
<comment type="similarity">
    <text evidence="1">Belongs to the low molecular weight phosphotyrosine protein phosphatase family.</text>
</comment>
<evidence type="ECO:0000259" key="7">
    <source>
        <dbReference type="SMART" id="SM00226"/>
    </source>
</evidence>
<evidence type="ECO:0000256" key="3">
    <source>
        <dbReference type="ARBA" id="ARBA00022801"/>
    </source>
</evidence>
<dbReference type="InterPro" id="IPR036196">
    <property type="entry name" value="Ptyr_pPase_sf"/>
</dbReference>
<feature type="active site" evidence="6">
    <location>
        <position position="14"/>
    </location>
</feature>
<evidence type="ECO:0000256" key="6">
    <source>
        <dbReference type="PIRSR" id="PIRSR617867-1"/>
    </source>
</evidence>
<dbReference type="Proteomes" id="UP000491237">
    <property type="component" value="Unassembled WGS sequence"/>
</dbReference>
<feature type="domain" description="Phosphotyrosine protein phosphatase I" evidence="7">
    <location>
        <begin position="2"/>
        <end position="149"/>
    </location>
</feature>
<evidence type="ECO:0000313" key="8">
    <source>
        <dbReference type="EMBL" id="MSE20776.1"/>
    </source>
</evidence>
<organism evidence="9 10">
    <name type="scientific">Lentilactobacillus parabuchneri</name>
    <dbReference type="NCBI Taxonomy" id="152331"/>
    <lineage>
        <taxon>Bacteria</taxon>
        <taxon>Bacillati</taxon>
        <taxon>Bacillota</taxon>
        <taxon>Bacilli</taxon>
        <taxon>Lactobacillales</taxon>
        <taxon>Lactobacillaceae</taxon>
        <taxon>Lentilactobacillus</taxon>
    </lineage>
</organism>
<dbReference type="KEGG" id="lpar:FAM21731_01857"/>
<dbReference type="PANTHER" id="PTHR11717:SF7">
    <property type="entry name" value="LOW MOLECULAR WEIGHT PHOSPHOTYROSINE PROTEIN PHOSPHATASE"/>
    <property type="match status" value="1"/>
</dbReference>